<dbReference type="Pfam" id="PF03865">
    <property type="entry name" value="ShlB"/>
    <property type="match status" value="1"/>
</dbReference>
<dbReference type="EMBL" id="JBEPLU010000001">
    <property type="protein sequence ID" value="MET3527115.1"/>
    <property type="molecule type" value="Genomic_DNA"/>
</dbReference>
<dbReference type="Proteomes" id="UP001549110">
    <property type="component" value="Unassembled WGS sequence"/>
</dbReference>
<dbReference type="Gene3D" id="2.40.160.50">
    <property type="entry name" value="membrane protein fhac: a member of the omp85/tpsb transporter family"/>
    <property type="match status" value="1"/>
</dbReference>
<gene>
    <name evidence="3" type="ORF">ABID41_002210</name>
</gene>
<feature type="domain" description="Haemolysin activator HlyB C-terminal" evidence="2">
    <location>
        <begin position="202"/>
        <end position="502"/>
    </location>
</feature>
<accession>A0ABV2EJB8</accession>
<feature type="signal peptide" evidence="1">
    <location>
        <begin position="1"/>
        <end position="22"/>
    </location>
</feature>
<keyword evidence="1" id="KW-0732">Signal</keyword>
<dbReference type="RefSeq" id="WP_354297627.1">
    <property type="nucleotide sequence ID" value="NZ_JBEPLU010000001.1"/>
</dbReference>
<sequence length="538" mass="57126">MKRLVFRTVALWALCGPAVSLAQTAPLTIEAGRADRAPPITPSPAQAPPQKGRVVAATPSFSPFEMRGLAVEGSTLPKPAIEAVGRPFIGQRIDEPTLTRIAEAMGKLYADSDIALYTVLAPRQSGAEGLVRLVAVEGYISQVDLQAKNVDPSLSRRYAERLKAERPLTKAGLQRYVGLMRDVPGAHVDLQFLQGGSPGAVRLQAKTRIDRVQTGLSINNRGATLLGRTQIEASLIGNSLLREGDQTRLTFAAPTDWERFQYVALAHTEPLGASGATLTVTGGKLWTRPDIAGFEVRGSATTGSALVAYPVIRSNQKNLYVTGSFDGVDSDNALFGRRLSREQTRVLRAAASYVQQSPKQVVSVYGAVSQGLDAFGAKASPFSGDSEFTKLNLQGAFNRQVGQRFVLRLSANGQYADSRTPGPEQYSIGGAQFGRAFASSVVTGDSGYAVLAEIAWRPPVTPKVMAGSELYAYADQGEAWSKARPAGDRGVSLASAGGGVRMAWASKGVVEVEVGVPLDAPAGVSDATRLMLNLRTLL</sequence>
<dbReference type="PANTHER" id="PTHR34597:SF6">
    <property type="entry name" value="BLR6126 PROTEIN"/>
    <property type="match status" value="1"/>
</dbReference>
<proteinExistence type="predicted"/>
<evidence type="ECO:0000313" key="4">
    <source>
        <dbReference type="Proteomes" id="UP001549110"/>
    </source>
</evidence>
<evidence type="ECO:0000256" key="1">
    <source>
        <dbReference type="SAM" id="SignalP"/>
    </source>
</evidence>
<evidence type="ECO:0000259" key="2">
    <source>
        <dbReference type="Pfam" id="PF03865"/>
    </source>
</evidence>
<dbReference type="InterPro" id="IPR005565">
    <property type="entry name" value="Hemolysn_activator_HlyB_C"/>
</dbReference>
<reference evidence="3 4" key="1">
    <citation type="submission" date="2024-06" db="EMBL/GenBank/DDBJ databases">
        <title>Genomic Encyclopedia of Type Strains, Phase IV (KMG-IV): sequencing the most valuable type-strain genomes for metagenomic binning, comparative biology and taxonomic classification.</title>
        <authorList>
            <person name="Goeker M."/>
        </authorList>
    </citation>
    <scope>NUCLEOTIDE SEQUENCE [LARGE SCALE GENOMIC DNA]</scope>
    <source>
        <strain evidence="3 4">DSM 17809</strain>
    </source>
</reference>
<protein>
    <submittedName>
        <fullName evidence="3">Hemolysin activation/secretion protein</fullName>
    </submittedName>
</protein>
<evidence type="ECO:0000313" key="3">
    <source>
        <dbReference type="EMBL" id="MET3527115.1"/>
    </source>
</evidence>
<comment type="caution">
    <text evidence="3">The sequence shown here is derived from an EMBL/GenBank/DDBJ whole genome shotgun (WGS) entry which is preliminary data.</text>
</comment>
<dbReference type="PANTHER" id="PTHR34597">
    <property type="entry name" value="SLR1661 PROTEIN"/>
    <property type="match status" value="1"/>
</dbReference>
<feature type="chain" id="PRO_5045295618" evidence="1">
    <location>
        <begin position="23"/>
        <end position="538"/>
    </location>
</feature>
<keyword evidence="4" id="KW-1185">Reference proteome</keyword>
<dbReference type="InterPro" id="IPR051544">
    <property type="entry name" value="TPS_OM_transporter"/>
</dbReference>
<name>A0ABV2EJB8_9CAUL</name>
<organism evidence="3 4">
    <name type="scientific">Phenylobacterium koreense</name>
    <dbReference type="NCBI Taxonomy" id="266125"/>
    <lineage>
        <taxon>Bacteria</taxon>
        <taxon>Pseudomonadati</taxon>
        <taxon>Pseudomonadota</taxon>
        <taxon>Alphaproteobacteria</taxon>
        <taxon>Caulobacterales</taxon>
        <taxon>Caulobacteraceae</taxon>
        <taxon>Phenylobacterium</taxon>
    </lineage>
</organism>